<evidence type="ECO:0000313" key="3">
    <source>
        <dbReference type="Proteomes" id="UP000053573"/>
    </source>
</evidence>
<comment type="caution">
    <text evidence="2">The sequence shown here is derived from an EMBL/GenBank/DDBJ whole genome shotgun (WGS) entry which is preliminary data.</text>
</comment>
<sequence length="108" mass="11486">MSLTSNMNGNGMGMPQPYHLPRVATEGSNVVGGLRPVSGLRASTNATMNGGQGGKDEDHHDDEEEEAAWAEMMKNREKKKSGWRFKKTGSSGLGLGDLFTGSGRTNSS</sequence>
<dbReference type="STRING" id="2060906.A0A0H1BE44"/>
<dbReference type="OrthoDB" id="5396252at2759"/>
<gene>
    <name evidence="2" type="ORF">EMPG_15196</name>
</gene>
<accession>A0A0H1BE44</accession>
<dbReference type="AlphaFoldDB" id="A0A0H1BE44"/>
<dbReference type="Proteomes" id="UP000053573">
    <property type="component" value="Unassembled WGS sequence"/>
</dbReference>
<organism evidence="2 3">
    <name type="scientific">Blastomyces silverae</name>
    <dbReference type="NCBI Taxonomy" id="2060906"/>
    <lineage>
        <taxon>Eukaryota</taxon>
        <taxon>Fungi</taxon>
        <taxon>Dikarya</taxon>
        <taxon>Ascomycota</taxon>
        <taxon>Pezizomycotina</taxon>
        <taxon>Eurotiomycetes</taxon>
        <taxon>Eurotiomycetidae</taxon>
        <taxon>Onygenales</taxon>
        <taxon>Ajellomycetaceae</taxon>
        <taxon>Blastomyces</taxon>
    </lineage>
</organism>
<keyword evidence="3" id="KW-1185">Reference proteome</keyword>
<name>A0A0H1BE44_9EURO</name>
<feature type="region of interest" description="Disordered" evidence="1">
    <location>
        <begin position="1"/>
        <end position="66"/>
    </location>
</feature>
<dbReference type="EMBL" id="LDEV01002356">
    <property type="protein sequence ID" value="KLJ09383.1"/>
    <property type="molecule type" value="Genomic_DNA"/>
</dbReference>
<evidence type="ECO:0000313" key="2">
    <source>
        <dbReference type="EMBL" id="KLJ09383.1"/>
    </source>
</evidence>
<reference evidence="3" key="1">
    <citation type="journal article" date="2015" name="PLoS Genet.">
        <title>The dynamic genome and transcriptome of the human fungal pathogen Blastomyces and close relative Emmonsia.</title>
        <authorList>
            <person name="Munoz J.F."/>
            <person name="Gauthier G.M."/>
            <person name="Desjardins C.A."/>
            <person name="Gallo J.E."/>
            <person name="Holder J."/>
            <person name="Sullivan T.D."/>
            <person name="Marty A.J."/>
            <person name="Carmen J.C."/>
            <person name="Chen Z."/>
            <person name="Ding L."/>
            <person name="Gujja S."/>
            <person name="Magrini V."/>
            <person name="Misas E."/>
            <person name="Mitreva M."/>
            <person name="Priest M."/>
            <person name="Saif S."/>
            <person name="Whiston E.A."/>
            <person name="Young S."/>
            <person name="Zeng Q."/>
            <person name="Goldman W.E."/>
            <person name="Mardis E.R."/>
            <person name="Taylor J.W."/>
            <person name="McEwen J.G."/>
            <person name="Clay O.K."/>
            <person name="Klein B.S."/>
            <person name="Cuomo C.A."/>
        </authorList>
    </citation>
    <scope>NUCLEOTIDE SEQUENCE [LARGE SCALE GENOMIC DNA]</scope>
    <source>
        <strain evidence="3">UAMH 139</strain>
    </source>
</reference>
<protein>
    <submittedName>
        <fullName evidence="2">Uncharacterized protein</fullName>
    </submittedName>
</protein>
<proteinExistence type="predicted"/>
<evidence type="ECO:0000256" key="1">
    <source>
        <dbReference type="SAM" id="MobiDB-lite"/>
    </source>
</evidence>